<dbReference type="InterPro" id="IPR043128">
    <property type="entry name" value="Rev_trsase/Diguanyl_cyclase"/>
</dbReference>
<evidence type="ECO:0000259" key="1">
    <source>
        <dbReference type="Pfam" id="PF00990"/>
    </source>
</evidence>
<feature type="domain" description="GGDEF" evidence="1">
    <location>
        <begin position="10"/>
        <end position="52"/>
    </location>
</feature>
<name>A0ABZ0S741_9GAMM</name>
<dbReference type="InterPro" id="IPR000160">
    <property type="entry name" value="GGDEF_dom"/>
</dbReference>
<dbReference type="Pfam" id="PF00990">
    <property type="entry name" value="GGDEF"/>
    <property type="match status" value="1"/>
</dbReference>
<dbReference type="Proteomes" id="UP001432180">
    <property type="component" value="Chromosome"/>
</dbReference>
<dbReference type="RefSeq" id="WP_328986687.1">
    <property type="nucleotide sequence ID" value="NZ_CP121472.1"/>
</dbReference>
<dbReference type="EMBL" id="CP121472">
    <property type="protein sequence ID" value="WPL16139.1"/>
    <property type="molecule type" value="Genomic_DNA"/>
</dbReference>
<gene>
    <name evidence="2" type="ORF">Thiowin_01086</name>
</gene>
<organism evidence="2 3">
    <name type="scientific">Thiorhodovibrio winogradskyi</name>
    <dbReference type="NCBI Taxonomy" id="77007"/>
    <lineage>
        <taxon>Bacteria</taxon>
        <taxon>Pseudomonadati</taxon>
        <taxon>Pseudomonadota</taxon>
        <taxon>Gammaproteobacteria</taxon>
        <taxon>Chromatiales</taxon>
        <taxon>Chromatiaceae</taxon>
        <taxon>Thiorhodovibrio</taxon>
    </lineage>
</organism>
<protein>
    <recommendedName>
        <fullName evidence="1">GGDEF domain-containing protein</fullName>
    </recommendedName>
</protein>
<reference evidence="2 3" key="1">
    <citation type="journal article" date="2023" name="Microorganisms">
        <title>Thiorhodovibrio frisius and Trv. litoralis spp. nov., Two Novel Members from a Clade of Fastidious Purple Sulfur Bacteria That Exhibit Unique Red-Shifted Light-Harvesting Capabilities.</title>
        <authorList>
            <person name="Methner A."/>
            <person name="Kuzyk S.B."/>
            <person name="Petersen J."/>
            <person name="Bauer S."/>
            <person name="Brinkmann H."/>
            <person name="Sichau K."/>
            <person name="Wanner G."/>
            <person name="Wolf J."/>
            <person name="Neumann-Schaal M."/>
            <person name="Henke P."/>
            <person name="Tank M."/>
            <person name="Sproer C."/>
            <person name="Bunk B."/>
            <person name="Overmann J."/>
        </authorList>
    </citation>
    <scope>NUCLEOTIDE SEQUENCE [LARGE SCALE GENOMIC DNA]</scope>
    <source>
        <strain evidence="2 3">DSM 6702</strain>
    </source>
</reference>
<sequence length="55" mass="6292">MISNTANTNFYDRATDLPNRDFFLESLQRLLDQGDTTNVNVLAVEMDALKRVGMR</sequence>
<proteinExistence type="predicted"/>
<dbReference type="Gene3D" id="3.30.70.270">
    <property type="match status" value="1"/>
</dbReference>
<accession>A0ABZ0S741</accession>
<evidence type="ECO:0000313" key="3">
    <source>
        <dbReference type="Proteomes" id="UP001432180"/>
    </source>
</evidence>
<evidence type="ECO:0000313" key="2">
    <source>
        <dbReference type="EMBL" id="WPL16139.1"/>
    </source>
</evidence>
<keyword evidence="3" id="KW-1185">Reference proteome</keyword>